<feature type="domain" description="Resolvase/invertase-type recombinase catalytic" evidence="2">
    <location>
        <begin position="64"/>
        <end position="187"/>
    </location>
</feature>
<proteinExistence type="predicted"/>
<reference evidence="3" key="1">
    <citation type="journal article" date="2015" name="Nature">
        <title>Complex archaea that bridge the gap between prokaryotes and eukaryotes.</title>
        <authorList>
            <person name="Spang A."/>
            <person name="Saw J.H."/>
            <person name="Jorgensen S.L."/>
            <person name="Zaremba-Niedzwiedzka K."/>
            <person name="Martijn J."/>
            <person name="Lind A.E."/>
            <person name="van Eijk R."/>
            <person name="Schleper C."/>
            <person name="Guy L."/>
            <person name="Ettema T.J."/>
        </authorList>
    </citation>
    <scope>NUCLEOTIDE SEQUENCE</scope>
</reference>
<dbReference type="GO" id="GO:0003677">
    <property type="term" value="F:DNA binding"/>
    <property type="evidence" value="ECO:0007669"/>
    <property type="project" value="InterPro"/>
</dbReference>
<dbReference type="PANTHER" id="PTHR36172">
    <property type="match status" value="1"/>
</dbReference>
<dbReference type="InterPro" id="IPR009061">
    <property type="entry name" value="DNA-bd_dom_put_sf"/>
</dbReference>
<comment type="caution">
    <text evidence="3">The sequence shown here is derived from an EMBL/GenBank/DDBJ whole genome shotgun (WGS) entry which is preliminary data.</text>
</comment>
<protein>
    <submittedName>
        <fullName evidence="3">Uncharacterized protein</fullName>
    </submittedName>
</protein>
<dbReference type="PROSITE" id="PS51736">
    <property type="entry name" value="RECOMBINASES_3"/>
    <property type="match status" value="1"/>
</dbReference>
<accession>A0A0F9LTH8</accession>
<dbReference type="SUPFAM" id="SSF46955">
    <property type="entry name" value="Putative DNA-binding domain"/>
    <property type="match status" value="1"/>
</dbReference>
<name>A0A0F9LTH8_9ZZZZ</name>
<evidence type="ECO:0000313" key="3">
    <source>
        <dbReference type="EMBL" id="KKM60392.1"/>
    </source>
</evidence>
<dbReference type="InterPro" id="IPR048046">
    <property type="entry name" value="Transpos_IS607"/>
</dbReference>
<dbReference type="Pfam" id="PF00239">
    <property type="entry name" value="Resolvase"/>
    <property type="match status" value="1"/>
</dbReference>
<dbReference type="GO" id="GO:0006355">
    <property type="term" value="P:regulation of DNA-templated transcription"/>
    <property type="evidence" value="ECO:0007669"/>
    <property type="project" value="InterPro"/>
</dbReference>
<dbReference type="Gene3D" id="1.10.1660.10">
    <property type="match status" value="1"/>
</dbReference>
<dbReference type="InterPro" id="IPR000551">
    <property type="entry name" value="MerR-type_HTH_dom"/>
</dbReference>
<dbReference type="GO" id="GO:0000150">
    <property type="term" value="F:DNA strand exchange activity"/>
    <property type="evidence" value="ECO:0007669"/>
    <property type="project" value="InterPro"/>
</dbReference>
<dbReference type="Pfam" id="PF00376">
    <property type="entry name" value="MerR"/>
    <property type="match status" value="1"/>
</dbReference>
<organism evidence="3">
    <name type="scientific">marine sediment metagenome</name>
    <dbReference type="NCBI Taxonomy" id="412755"/>
    <lineage>
        <taxon>unclassified sequences</taxon>
        <taxon>metagenomes</taxon>
        <taxon>ecological metagenomes</taxon>
    </lineage>
</organism>
<feature type="domain" description="HTH merR-type" evidence="1">
    <location>
        <begin position="6"/>
        <end position="52"/>
    </location>
</feature>
<evidence type="ECO:0000259" key="1">
    <source>
        <dbReference type="PROSITE" id="PS50937"/>
    </source>
</evidence>
<dbReference type="AlphaFoldDB" id="A0A0F9LTH8"/>
<dbReference type="NCBIfam" id="NF033518">
    <property type="entry name" value="transpos_IS607"/>
    <property type="match status" value="1"/>
</dbReference>
<dbReference type="PANTHER" id="PTHR36172:SF1">
    <property type="entry name" value="RESOLVASE-RELATED"/>
    <property type="match status" value="1"/>
</dbReference>
<dbReference type="InterPro" id="IPR051491">
    <property type="entry name" value="Recombinase/Transposase-rel"/>
</dbReference>
<dbReference type="SUPFAM" id="SSF53041">
    <property type="entry name" value="Resolvase-like"/>
    <property type="match status" value="1"/>
</dbReference>
<dbReference type="InterPro" id="IPR036162">
    <property type="entry name" value="Resolvase-like_N_sf"/>
</dbReference>
<dbReference type="InterPro" id="IPR006119">
    <property type="entry name" value="Resolv_N"/>
</dbReference>
<dbReference type="EMBL" id="LAZR01011686">
    <property type="protein sequence ID" value="KKM60392.1"/>
    <property type="molecule type" value="Genomic_DNA"/>
</dbReference>
<sequence length="187" mass="21545">MNSKRLLKIGDVAGLLGVTPQTLRNWTNRGYINTIIGKGGHRRFMVSEVERIMEPKQRDTQSKNCLLYRRVSTSVQKENLKHQIERLQVFAISNGFTIDSVYKENASGMNFKRRGLLKLLDYFQQHRVNTVIIEEKDMLARLGEDLLKEFLSSYGTELLIVNTADSDYSQEIIDDMIAIIINFSSRL</sequence>
<gene>
    <name evidence="3" type="ORF">LCGC14_1542290</name>
</gene>
<evidence type="ECO:0000259" key="2">
    <source>
        <dbReference type="PROSITE" id="PS51736"/>
    </source>
</evidence>
<dbReference type="SMART" id="SM00857">
    <property type="entry name" value="Resolvase"/>
    <property type="match status" value="1"/>
</dbReference>
<dbReference type="Gene3D" id="3.40.50.1390">
    <property type="entry name" value="Resolvase, N-terminal catalytic domain"/>
    <property type="match status" value="1"/>
</dbReference>
<dbReference type="PROSITE" id="PS50937">
    <property type="entry name" value="HTH_MERR_2"/>
    <property type="match status" value="1"/>
</dbReference>